<feature type="binding site" evidence="12">
    <location>
        <position position="449"/>
    </location>
    <ligand>
        <name>Zn(2+)</name>
        <dbReference type="ChEBI" id="CHEBI:29105"/>
        <label>2</label>
    </ligand>
</feature>
<keyword evidence="5 12" id="KW-0378">Hydrolase</keyword>
<dbReference type="InterPro" id="IPR005259">
    <property type="entry name" value="PriA"/>
</dbReference>
<dbReference type="InterPro" id="IPR042115">
    <property type="entry name" value="PriA_3primeBD_sf"/>
</dbReference>
<sequence length="749" mass="79729">MAPLDKAGADAEKSVVDVLFPVAVDTAYSYVAPAAMGLVPGAFVEAPLGPRRAIGVVFAQRPAPPGASNLRAVAARLDIPPLGDRLRDFIDWVARWGMSPRGMVLRMAIRAPFHAAPEPKRLGLRPTGAVPARLTPARERALAAAQEGGLLTKAALAKAAGVSASVIEGLIREGVFTLEALAPEPVAPVGDPDFRQPLLSQDQAAAAAELAKAVSAESFSVTLLEGVTGSGKTETYFEAIAAALRAGRQTLVLLPEIALTSQFVDRFGARFGAAPVEWHSGVGAARRARIWSAVASGEAKIIIGARSALFLPFETLGLVIVDEEHDGAYKQEDGVVYHARDMAVVRGRIEQCAVILASATPSIETRVNADQGRYRRLVLKGRFGGRAMPKIEAVDMRLKPPPRGKWISPPLIAALAENLGKGQQSLLFLNRRGYAPLTLCRSCGHRFQCPNCAAWLVDHRFRKALICHHCGHSERRPELCPNCEAVESLMACGPGVERLEEEAAELFADARLMILSSDLAGGAERLRLEFDAVARGACDIVIGTQLVAKGHNFPGLTLVGVIDADIGLTSGDPRAAERTFQLLQQVTGRAGRFETPGRALVQSFQPEHPVMRAILSGDSEKFYAEEIEQRRRAGLPPFGRLAALIVSGNDAASAEAFARALARAAYDLPKSAGWSLAPAGGLPDEGELSLLGPAEAPIAILRGRHRFRLLIRAPRAADLQGFLHALLAAGPSQRGGVKVAIDIDPQSFL</sequence>
<dbReference type="PROSITE" id="PS51192">
    <property type="entry name" value="HELICASE_ATP_BIND_1"/>
    <property type="match status" value="1"/>
</dbReference>
<evidence type="ECO:0000256" key="5">
    <source>
        <dbReference type="ARBA" id="ARBA00022801"/>
    </source>
</evidence>
<comment type="similarity">
    <text evidence="12">Belongs to the helicase family. PriA subfamily.</text>
</comment>
<dbReference type="GO" id="GO:0016887">
    <property type="term" value="F:ATP hydrolysis activity"/>
    <property type="evidence" value="ECO:0007669"/>
    <property type="project" value="RHEA"/>
</dbReference>
<dbReference type="EC" id="5.6.2.4" evidence="12"/>
<keyword evidence="10 12" id="KW-0413">Isomerase</keyword>
<feature type="domain" description="Helicase ATP-binding" evidence="13">
    <location>
        <begin position="213"/>
        <end position="379"/>
    </location>
</feature>
<evidence type="ECO:0000256" key="7">
    <source>
        <dbReference type="ARBA" id="ARBA00022833"/>
    </source>
</evidence>
<comment type="subunit">
    <text evidence="12">Component of the replication restart primosome.</text>
</comment>
<dbReference type="EMBL" id="PDZR01000020">
    <property type="protein sequence ID" value="PNG25077.1"/>
    <property type="molecule type" value="Genomic_DNA"/>
</dbReference>
<evidence type="ECO:0000256" key="3">
    <source>
        <dbReference type="ARBA" id="ARBA00022723"/>
    </source>
</evidence>
<dbReference type="Pfam" id="PF17764">
    <property type="entry name" value="PriA_3primeBD"/>
    <property type="match status" value="1"/>
</dbReference>
<keyword evidence="9 12" id="KW-0238">DNA-binding</keyword>
<dbReference type="Pfam" id="PF00270">
    <property type="entry name" value="DEAD"/>
    <property type="match status" value="1"/>
</dbReference>
<comment type="function">
    <text evidence="12">Initiates the restart of stalled replication forks, which reloads the replicative helicase on sites other than the origin of replication. Recognizes and binds to abandoned replication forks and remodels them to uncover a helicase loading site. Promotes assembly of the primosome at these replication forks.</text>
</comment>
<dbReference type="PANTHER" id="PTHR30580:SF0">
    <property type="entry name" value="PRIMOSOMAL PROTEIN N"/>
    <property type="match status" value="1"/>
</dbReference>
<dbReference type="InterPro" id="IPR001650">
    <property type="entry name" value="Helicase_C-like"/>
</dbReference>
<evidence type="ECO:0000313" key="15">
    <source>
        <dbReference type="Proteomes" id="UP000236286"/>
    </source>
</evidence>
<dbReference type="GO" id="GO:0006270">
    <property type="term" value="P:DNA replication initiation"/>
    <property type="evidence" value="ECO:0007669"/>
    <property type="project" value="TreeGrafter"/>
</dbReference>
<dbReference type="GO" id="GO:0006310">
    <property type="term" value="P:DNA recombination"/>
    <property type="evidence" value="ECO:0007669"/>
    <property type="project" value="InterPro"/>
</dbReference>
<dbReference type="SMART" id="SM00490">
    <property type="entry name" value="HELICc"/>
    <property type="match status" value="1"/>
</dbReference>
<dbReference type="Gene3D" id="3.40.50.300">
    <property type="entry name" value="P-loop containing nucleotide triphosphate hydrolases"/>
    <property type="match status" value="2"/>
</dbReference>
<dbReference type="RefSeq" id="WP_102844663.1">
    <property type="nucleotide sequence ID" value="NZ_PDZR01000020.1"/>
</dbReference>
<dbReference type="PANTHER" id="PTHR30580">
    <property type="entry name" value="PRIMOSOMAL PROTEIN N"/>
    <property type="match status" value="1"/>
</dbReference>
<evidence type="ECO:0000256" key="9">
    <source>
        <dbReference type="ARBA" id="ARBA00023125"/>
    </source>
</evidence>
<dbReference type="InterPro" id="IPR014001">
    <property type="entry name" value="Helicase_ATP-bd"/>
</dbReference>
<dbReference type="GO" id="GO:1990077">
    <property type="term" value="C:primosome complex"/>
    <property type="evidence" value="ECO:0007669"/>
    <property type="project" value="UniProtKB-UniRule"/>
</dbReference>
<dbReference type="Pfam" id="PF18319">
    <property type="entry name" value="Zn_ribbon_PriA"/>
    <property type="match status" value="1"/>
</dbReference>
<name>A0A2J7TE73_METSI</name>
<feature type="binding site" evidence="12">
    <location>
        <position position="480"/>
    </location>
    <ligand>
        <name>Zn(2+)</name>
        <dbReference type="ChEBI" id="CHEBI:29105"/>
        <label>1</label>
    </ligand>
</feature>
<protein>
    <recommendedName>
        <fullName evidence="12">Replication restart protein PriA</fullName>
    </recommendedName>
    <alternativeName>
        <fullName evidence="12">ATP-dependent DNA helicase PriA</fullName>
        <ecNumber evidence="12">5.6.2.4</ecNumber>
    </alternativeName>
    <alternativeName>
        <fullName evidence="12">DNA 3'-5' helicase PriA</fullName>
    </alternativeName>
</protein>
<dbReference type="GO" id="GO:0005524">
    <property type="term" value="F:ATP binding"/>
    <property type="evidence" value="ECO:0007669"/>
    <property type="project" value="UniProtKB-UniRule"/>
</dbReference>
<evidence type="ECO:0000256" key="2">
    <source>
        <dbReference type="ARBA" id="ARBA00022705"/>
    </source>
</evidence>
<comment type="catalytic activity">
    <reaction evidence="12">
        <text>Couples ATP hydrolysis with the unwinding of duplex DNA by translocating in the 3'-5' direction.</text>
        <dbReference type="EC" id="5.6.2.4"/>
    </reaction>
</comment>
<evidence type="ECO:0000256" key="8">
    <source>
        <dbReference type="ARBA" id="ARBA00022840"/>
    </source>
</evidence>
<dbReference type="GO" id="GO:0006269">
    <property type="term" value="P:DNA replication, synthesis of primer"/>
    <property type="evidence" value="ECO:0007669"/>
    <property type="project" value="UniProtKB-KW"/>
</dbReference>
<evidence type="ECO:0000313" key="14">
    <source>
        <dbReference type="EMBL" id="PNG25077.1"/>
    </source>
</evidence>
<comment type="catalytic activity">
    <reaction evidence="11 12">
        <text>ATP + H2O = ADP + phosphate + H(+)</text>
        <dbReference type="Rhea" id="RHEA:13065"/>
        <dbReference type="ChEBI" id="CHEBI:15377"/>
        <dbReference type="ChEBI" id="CHEBI:15378"/>
        <dbReference type="ChEBI" id="CHEBI:30616"/>
        <dbReference type="ChEBI" id="CHEBI:43474"/>
        <dbReference type="ChEBI" id="CHEBI:456216"/>
        <dbReference type="EC" id="5.6.2.4"/>
    </reaction>
</comment>
<keyword evidence="3 12" id="KW-0479">Metal-binding</keyword>
<feature type="binding site" evidence="12">
    <location>
        <position position="467"/>
    </location>
    <ligand>
        <name>Zn(2+)</name>
        <dbReference type="ChEBI" id="CHEBI:29105"/>
        <label>2</label>
    </ligand>
</feature>
<gene>
    <name evidence="12" type="primary">priA</name>
    <name evidence="14" type="ORF">CR492_15655</name>
</gene>
<dbReference type="Pfam" id="PF18074">
    <property type="entry name" value="PriA_C"/>
    <property type="match status" value="1"/>
</dbReference>
<dbReference type="GO" id="GO:0006302">
    <property type="term" value="P:double-strand break repair"/>
    <property type="evidence" value="ECO:0007669"/>
    <property type="project" value="InterPro"/>
</dbReference>
<keyword evidence="8 12" id="KW-0067">ATP-binding</keyword>
<keyword evidence="6 12" id="KW-0347">Helicase</keyword>
<evidence type="ECO:0000256" key="10">
    <source>
        <dbReference type="ARBA" id="ARBA00023235"/>
    </source>
</evidence>
<comment type="caution">
    <text evidence="14">The sequence shown here is derived from an EMBL/GenBank/DDBJ whole genome shotgun (WGS) entry which is preliminary data.</text>
</comment>
<dbReference type="FunFam" id="3.40.50.300:FF:000489">
    <property type="entry name" value="Primosome assembly protein PriA"/>
    <property type="match status" value="1"/>
</dbReference>
<organism evidence="14 15">
    <name type="scientific">Methylocella silvestris</name>
    <dbReference type="NCBI Taxonomy" id="199596"/>
    <lineage>
        <taxon>Bacteria</taxon>
        <taxon>Pseudomonadati</taxon>
        <taxon>Pseudomonadota</taxon>
        <taxon>Alphaproteobacteria</taxon>
        <taxon>Hyphomicrobiales</taxon>
        <taxon>Beijerinckiaceae</taxon>
        <taxon>Methylocella</taxon>
    </lineage>
</organism>
<dbReference type="AlphaFoldDB" id="A0A2J7TE73"/>
<keyword evidence="1 12" id="KW-0639">Primosome</keyword>
<feature type="binding site" evidence="12">
    <location>
        <position position="483"/>
    </location>
    <ligand>
        <name>Zn(2+)</name>
        <dbReference type="ChEBI" id="CHEBI:29105"/>
        <label>1</label>
    </ligand>
</feature>
<dbReference type="NCBIfam" id="NF004070">
    <property type="entry name" value="PRK05580.2-2"/>
    <property type="match status" value="1"/>
</dbReference>
<feature type="binding site" evidence="12">
    <location>
        <position position="440"/>
    </location>
    <ligand>
        <name>Zn(2+)</name>
        <dbReference type="ChEBI" id="CHEBI:29105"/>
        <label>1</label>
    </ligand>
</feature>
<feature type="binding site" evidence="12">
    <location>
        <position position="452"/>
    </location>
    <ligand>
        <name>Zn(2+)</name>
        <dbReference type="ChEBI" id="CHEBI:29105"/>
        <label>2</label>
    </ligand>
</feature>
<dbReference type="InterPro" id="IPR011545">
    <property type="entry name" value="DEAD/DEAH_box_helicase_dom"/>
</dbReference>
<dbReference type="SUPFAM" id="SSF52540">
    <property type="entry name" value="P-loop containing nucleoside triphosphate hydrolases"/>
    <property type="match status" value="2"/>
</dbReference>
<dbReference type="InterPro" id="IPR041222">
    <property type="entry name" value="PriA_3primeBD"/>
</dbReference>
<evidence type="ECO:0000256" key="4">
    <source>
        <dbReference type="ARBA" id="ARBA00022741"/>
    </source>
</evidence>
<reference evidence="14 15" key="1">
    <citation type="submission" date="2017-10" db="EMBL/GenBank/DDBJ databases">
        <title>Genome announcement of Methylocella silvestris TVC from permafrost.</title>
        <authorList>
            <person name="Wang J."/>
            <person name="Geng K."/>
            <person name="Ul-Haque F."/>
            <person name="Crombie A.T."/>
            <person name="Street L.E."/>
            <person name="Wookey P.A."/>
            <person name="Murrell J.C."/>
            <person name="Pratscher J."/>
        </authorList>
    </citation>
    <scope>NUCLEOTIDE SEQUENCE [LARGE SCALE GENOMIC DNA]</scope>
    <source>
        <strain evidence="14 15">TVC</strain>
    </source>
</reference>
<evidence type="ECO:0000256" key="6">
    <source>
        <dbReference type="ARBA" id="ARBA00022806"/>
    </source>
</evidence>
<dbReference type="NCBIfam" id="TIGR00595">
    <property type="entry name" value="priA"/>
    <property type="match status" value="1"/>
</dbReference>
<dbReference type="SMART" id="SM00487">
    <property type="entry name" value="DEXDc"/>
    <property type="match status" value="1"/>
</dbReference>
<comment type="cofactor">
    <cofactor evidence="12">
        <name>Zn(2+)</name>
        <dbReference type="ChEBI" id="CHEBI:29105"/>
    </cofactor>
    <text evidence="12">Binds 2 zinc ions per subunit.</text>
</comment>
<evidence type="ECO:0000259" key="13">
    <source>
        <dbReference type="PROSITE" id="PS51192"/>
    </source>
</evidence>
<dbReference type="OrthoDB" id="9759544at2"/>
<evidence type="ECO:0000256" key="1">
    <source>
        <dbReference type="ARBA" id="ARBA00022515"/>
    </source>
</evidence>
<dbReference type="Proteomes" id="UP000236286">
    <property type="component" value="Unassembled WGS sequence"/>
</dbReference>
<dbReference type="InterPro" id="IPR027417">
    <property type="entry name" value="P-loop_NTPase"/>
</dbReference>
<feature type="binding site" evidence="12">
    <location>
        <position position="443"/>
    </location>
    <ligand>
        <name>Zn(2+)</name>
        <dbReference type="ChEBI" id="CHEBI:29105"/>
        <label>1</label>
    </ligand>
</feature>
<feature type="binding site" evidence="12">
    <location>
        <position position="470"/>
    </location>
    <ligand>
        <name>Zn(2+)</name>
        <dbReference type="ChEBI" id="CHEBI:29105"/>
        <label>2</label>
    </ligand>
</feature>
<keyword evidence="7 12" id="KW-0862">Zinc</keyword>
<dbReference type="HAMAP" id="MF_00983">
    <property type="entry name" value="PriA"/>
    <property type="match status" value="1"/>
</dbReference>
<dbReference type="InterPro" id="IPR040498">
    <property type="entry name" value="PriA_CRR"/>
</dbReference>
<evidence type="ECO:0000256" key="12">
    <source>
        <dbReference type="HAMAP-Rule" id="MF_00983"/>
    </source>
</evidence>
<dbReference type="GO" id="GO:0003677">
    <property type="term" value="F:DNA binding"/>
    <property type="evidence" value="ECO:0007669"/>
    <property type="project" value="UniProtKB-UniRule"/>
</dbReference>
<keyword evidence="2 12" id="KW-0235">DNA replication</keyword>
<accession>A0A2J7TE73</accession>
<evidence type="ECO:0000256" key="11">
    <source>
        <dbReference type="ARBA" id="ARBA00048988"/>
    </source>
</evidence>
<dbReference type="CDD" id="cd17929">
    <property type="entry name" value="DEXHc_priA"/>
    <property type="match status" value="1"/>
</dbReference>
<dbReference type="Gene3D" id="3.40.1440.60">
    <property type="entry name" value="PriA, 3(prime) DNA-binding domain"/>
    <property type="match status" value="1"/>
</dbReference>
<keyword evidence="4 12" id="KW-0547">Nucleotide-binding</keyword>
<dbReference type="GO" id="GO:0008270">
    <property type="term" value="F:zinc ion binding"/>
    <property type="evidence" value="ECO:0007669"/>
    <property type="project" value="UniProtKB-UniRule"/>
</dbReference>
<dbReference type="GO" id="GO:0043138">
    <property type="term" value="F:3'-5' DNA helicase activity"/>
    <property type="evidence" value="ECO:0007669"/>
    <property type="project" value="UniProtKB-EC"/>
</dbReference>
<proteinExistence type="inferred from homology"/>
<dbReference type="InterPro" id="IPR041236">
    <property type="entry name" value="PriA_C"/>
</dbReference>